<dbReference type="GO" id="GO:0003676">
    <property type="term" value="F:nucleic acid binding"/>
    <property type="evidence" value="ECO:0007669"/>
    <property type="project" value="InterPro"/>
</dbReference>
<dbReference type="EMBL" id="SOEO01000002">
    <property type="protein sequence ID" value="TDX83957.1"/>
    <property type="molecule type" value="Genomic_DNA"/>
</dbReference>
<comment type="caution">
    <text evidence="5">The sequence shown here is derived from an EMBL/GenBank/DDBJ whole genome shotgun (WGS) entry which is preliminary data.</text>
</comment>
<feature type="domain" description="VRR-NUC" evidence="4">
    <location>
        <begin position="6"/>
        <end position="107"/>
    </location>
</feature>
<dbReference type="Proteomes" id="UP000295313">
    <property type="component" value="Unassembled WGS sequence"/>
</dbReference>
<sequence>MARLNHAESRLQIACVDWFNYQYRVLSPVFFAVPNGGRRDKTEAKIMKAEGTKAGVSDLLLLTPNEDFNFLAIEMKTTDGRQNPNQKIWQKDVEKLGAKYVICRTVPEFMTEINNYLKSTKFGVKF</sequence>
<comment type="cofactor">
    <cofactor evidence="1">
        <name>Mg(2+)</name>
        <dbReference type="ChEBI" id="CHEBI:18420"/>
    </cofactor>
</comment>
<dbReference type="InterPro" id="IPR014883">
    <property type="entry name" value="VRR_NUC"/>
</dbReference>
<dbReference type="GO" id="GO:0016788">
    <property type="term" value="F:hydrolase activity, acting on ester bonds"/>
    <property type="evidence" value="ECO:0007669"/>
    <property type="project" value="InterPro"/>
</dbReference>
<keyword evidence="2" id="KW-0540">Nuclease</keyword>
<dbReference type="SMART" id="SM00990">
    <property type="entry name" value="VRR_NUC"/>
    <property type="match status" value="1"/>
</dbReference>
<evidence type="ECO:0000256" key="1">
    <source>
        <dbReference type="ARBA" id="ARBA00001946"/>
    </source>
</evidence>
<reference evidence="5 6" key="1">
    <citation type="submission" date="2019-03" db="EMBL/GenBank/DDBJ databases">
        <title>Genomic Encyclopedia of Type Strains, Phase III (KMG-III): the genomes of soil and plant-associated and newly described type strains.</title>
        <authorList>
            <person name="Whitman W."/>
        </authorList>
    </citation>
    <scope>NUCLEOTIDE SEQUENCE [LARGE SCALE GENOMIC DNA]</scope>
    <source>
        <strain evidence="5 6">CGMCC 1.12802</strain>
    </source>
</reference>
<proteinExistence type="predicted"/>
<dbReference type="OrthoDB" id="1272564at2"/>
<evidence type="ECO:0000259" key="4">
    <source>
        <dbReference type="SMART" id="SM00990"/>
    </source>
</evidence>
<dbReference type="Gene3D" id="3.40.1350.10">
    <property type="match status" value="1"/>
</dbReference>
<dbReference type="AlphaFoldDB" id="A0A4R8I4Z3"/>
<dbReference type="RefSeq" id="WP_133944010.1">
    <property type="nucleotide sequence ID" value="NZ_SOEO01000002.1"/>
</dbReference>
<gene>
    <name evidence="5" type="ORF">B0I22_1545</name>
</gene>
<evidence type="ECO:0000256" key="2">
    <source>
        <dbReference type="ARBA" id="ARBA00022722"/>
    </source>
</evidence>
<keyword evidence="6" id="KW-1185">Reference proteome</keyword>
<evidence type="ECO:0000313" key="5">
    <source>
        <dbReference type="EMBL" id="TDX83957.1"/>
    </source>
</evidence>
<dbReference type="GO" id="GO:0004518">
    <property type="term" value="F:nuclease activity"/>
    <property type="evidence" value="ECO:0007669"/>
    <property type="project" value="UniProtKB-KW"/>
</dbReference>
<name>A0A4R8I4Z3_9FLAO</name>
<protein>
    <submittedName>
        <fullName evidence="5">VRR-NUC domain-containing protein</fullName>
    </submittedName>
</protein>
<keyword evidence="3" id="KW-0378">Hydrolase</keyword>
<evidence type="ECO:0000256" key="3">
    <source>
        <dbReference type="ARBA" id="ARBA00022801"/>
    </source>
</evidence>
<accession>A0A4R8I4Z3</accession>
<dbReference type="InterPro" id="IPR011856">
    <property type="entry name" value="tRNA_endonuc-like_dom_sf"/>
</dbReference>
<organism evidence="5 6">
    <name type="scientific">Epilithonimonas xixisoli</name>
    <dbReference type="NCBI Taxonomy" id="1476462"/>
    <lineage>
        <taxon>Bacteria</taxon>
        <taxon>Pseudomonadati</taxon>
        <taxon>Bacteroidota</taxon>
        <taxon>Flavobacteriia</taxon>
        <taxon>Flavobacteriales</taxon>
        <taxon>Weeksellaceae</taxon>
        <taxon>Chryseobacterium group</taxon>
        <taxon>Epilithonimonas</taxon>
    </lineage>
</organism>
<evidence type="ECO:0000313" key="6">
    <source>
        <dbReference type="Proteomes" id="UP000295313"/>
    </source>
</evidence>
<dbReference type="Pfam" id="PF08774">
    <property type="entry name" value="VRR_NUC"/>
    <property type="match status" value="1"/>
</dbReference>